<dbReference type="InterPro" id="IPR011084">
    <property type="entry name" value="DRMBL"/>
</dbReference>
<dbReference type="Gene3D" id="3.40.50.12650">
    <property type="match status" value="1"/>
</dbReference>
<proteinExistence type="inferred from homology"/>
<evidence type="ECO:0000259" key="19">
    <source>
        <dbReference type="Pfam" id="PF12706"/>
    </source>
</evidence>
<evidence type="ECO:0000313" key="20">
    <source>
        <dbReference type="EMBL" id="OWF35514.1"/>
    </source>
</evidence>
<dbReference type="OrthoDB" id="262529at2759"/>
<evidence type="ECO:0000256" key="8">
    <source>
        <dbReference type="ARBA" id="ARBA00022763"/>
    </source>
</evidence>
<evidence type="ECO:0000256" key="12">
    <source>
        <dbReference type="ARBA" id="ARBA00023204"/>
    </source>
</evidence>
<sequence>MNGTVIPGTPIAVDFWKIRECPTAKLFFLTHLHGDHTVGLSSSWRHVIHCSPMTGELLTHLYGINESLIQPLEVGTSHILDLDSVNCEKMSVTVIDANHCPGSVMFLFEGYFGRILHTGDFRFCDELIDESNKMLFNDIDLLYLDNTYCSPQCAFPSRDSALDEIVSVINSHPHHSVVIGMRNLGKEDMLAKTALRCKEWISIPATMMQRVNLLNLPNVFVTDDESCRIRVVRFHTISKRNMALWNKVTPTIAILPTALYQGMDFNSFGNMSNVFIVQYSDHSSYQELYNFVSEVKPRKIIPVVGAKARGPFGVDISDRANMKCFSHLLNKSDNLDKMSDIPESVQKLMHNGSSSHGNGGGGRLTKPWKFRHKKSSTSLERGVVFSGNDNNEECERIEDHQLSTKISHTVTNIRSNSSNSNKRKKKKNSETLDSNINSQSPLSHKMEQKSYRPQVKETLLDKWLSVNDVWKKEGNPHHQLNRPYFSKTSSRNCFISKTQSAEKPRNECSITSSNSQEVANDTSSKTFILEVKQDADIEDVIILDDTSSDSTH</sequence>
<evidence type="ECO:0000256" key="7">
    <source>
        <dbReference type="ARBA" id="ARBA00022722"/>
    </source>
</evidence>
<comment type="similarity">
    <text evidence="4">Belongs to the DNA repair metallo-beta-lactamase (DRMBL) family.</text>
</comment>
<evidence type="ECO:0000256" key="3">
    <source>
        <dbReference type="ARBA" id="ARBA00004574"/>
    </source>
</evidence>
<dbReference type="Pfam" id="PF07522">
    <property type="entry name" value="DRMBL"/>
    <property type="match status" value="1"/>
</dbReference>
<dbReference type="GO" id="GO:0005634">
    <property type="term" value="C:nucleus"/>
    <property type="evidence" value="ECO:0007669"/>
    <property type="project" value="UniProtKB-SubCell"/>
</dbReference>
<feature type="domain" description="Metallo-beta-lactamase" evidence="19">
    <location>
        <begin position="21"/>
        <end position="152"/>
    </location>
</feature>
<evidence type="ECO:0000256" key="13">
    <source>
        <dbReference type="ARBA" id="ARBA00023242"/>
    </source>
</evidence>
<evidence type="ECO:0000256" key="9">
    <source>
        <dbReference type="ARBA" id="ARBA00022801"/>
    </source>
</evidence>
<dbReference type="Proteomes" id="UP000242188">
    <property type="component" value="Unassembled WGS sequence"/>
</dbReference>
<keyword evidence="8" id="KW-0227">DNA damage</keyword>
<keyword evidence="13" id="KW-0539">Nucleus</keyword>
<dbReference type="GO" id="GO:0000723">
    <property type="term" value="P:telomere maintenance"/>
    <property type="evidence" value="ECO:0007669"/>
    <property type="project" value="TreeGrafter"/>
</dbReference>
<accession>A0A210PG89</accession>
<evidence type="ECO:0000313" key="21">
    <source>
        <dbReference type="Proteomes" id="UP000242188"/>
    </source>
</evidence>
<dbReference type="FunFam" id="3.40.50.12650:FF:000003">
    <property type="entry name" value="DNA cross-link repair 1B"/>
    <property type="match status" value="1"/>
</dbReference>
<dbReference type="AlphaFoldDB" id="A0A210PG89"/>
<gene>
    <name evidence="20" type="ORF">KP79_PYT11393</name>
</gene>
<evidence type="ECO:0000256" key="16">
    <source>
        <dbReference type="ARBA" id="ARBA00042738"/>
    </source>
</evidence>
<dbReference type="GO" id="GO:0036297">
    <property type="term" value="P:interstrand cross-link repair"/>
    <property type="evidence" value="ECO:0007669"/>
    <property type="project" value="TreeGrafter"/>
</dbReference>
<evidence type="ECO:0000259" key="18">
    <source>
        <dbReference type="Pfam" id="PF07522"/>
    </source>
</evidence>
<keyword evidence="9" id="KW-0378">Hydrolase</keyword>
<keyword evidence="21" id="KW-1185">Reference proteome</keyword>
<evidence type="ECO:0000256" key="4">
    <source>
        <dbReference type="ARBA" id="ARBA00010304"/>
    </source>
</evidence>
<dbReference type="InterPro" id="IPR036866">
    <property type="entry name" value="RibonucZ/Hydroxyglut_hydro"/>
</dbReference>
<dbReference type="EMBL" id="NEDP02076723">
    <property type="protein sequence ID" value="OWF35514.1"/>
    <property type="molecule type" value="Genomic_DNA"/>
</dbReference>
<comment type="caution">
    <text evidence="20">The sequence shown here is derived from an EMBL/GenBank/DDBJ whole genome shotgun (WGS) entry which is preliminary data.</text>
</comment>
<dbReference type="GO" id="GO:0008800">
    <property type="term" value="F:beta-lactamase activity"/>
    <property type="evidence" value="ECO:0007669"/>
    <property type="project" value="UniProtKB-EC"/>
</dbReference>
<dbReference type="STRING" id="6573.A0A210PG89"/>
<evidence type="ECO:0000256" key="15">
    <source>
        <dbReference type="ARBA" id="ARBA00041693"/>
    </source>
</evidence>
<feature type="compositionally biased region" description="Polar residues" evidence="17">
    <location>
        <begin position="431"/>
        <end position="442"/>
    </location>
</feature>
<dbReference type="EC" id="3.5.2.6" evidence="5"/>
<organism evidence="20 21">
    <name type="scientific">Mizuhopecten yessoensis</name>
    <name type="common">Japanese scallop</name>
    <name type="synonym">Patinopecten yessoensis</name>
    <dbReference type="NCBI Taxonomy" id="6573"/>
    <lineage>
        <taxon>Eukaryota</taxon>
        <taxon>Metazoa</taxon>
        <taxon>Spiralia</taxon>
        <taxon>Lophotrochozoa</taxon>
        <taxon>Mollusca</taxon>
        <taxon>Bivalvia</taxon>
        <taxon>Autobranchia</taxon>
        <taxon>Pteriomorphia</taxon>
        <taxon>Pectinida</taxon>
        <taxon>Pectinoidea</taxon>
        <taxon>Pectinidae</taxon>
        <taxon>Mizuhopecten</taxon>
    </lineage>
</organism>
<dbReference type="InterPro" id="IPR001279">
    <property type="entry name" value="Metallo-B-lactamas"/>
</dbReference>
<evidence type="ECO:0000256" key="11">
    <source>
        <dbReference type="ARBA" id="ARBA00022895"/>
    </source>
</evidence>
<dbReference type="SUPFAM" id="SSF56281">
    <property type="entry name" value="Metallo-hydrolase/oxidoreductase"/>
    <property type="match status" value="1"/>
</dbReference>
<dbReference type="GO" id="GO:0035312">
    <property type="term" value="F:5'-3' DNA exonuclease activity"/>
    <property type="evidence" value="ECO:0007669"/>
    <property type="project" value="TreeGrafter"/>
</dbReference>
<dbReference type="GO" id="GO:0006303">
    <property type="term" value="P:double-strand break repair via nonhomologous end joining"/>
    <property type="evidence" value="ECO:0007669"/>
    <property type="project" value="TreeGrafter"/>
</dbReference>
<evidence type="ECO:0000256" key="1">
    <source>
        <dbReference type="ARBA" id="ARBA00001526"/>
    </source>
</evidence>
<dbReference type="GO" id="GO:0000781">
    <property type="term" value="C:chromosome, telomeric region"/>
    <property type="evidence" value="ECO:0007669"/>
    <property type="project" value="UniProtKB-SubCell"/>
</dbReference>
<evidence type="ECO:0000256" key="10">
    <source>
        <dbReference type="ARBA" id="ARBA00022839"/>
    </source>
</evidence>
<reference evidence="20 21" key="1">
    <citation type="journal article" date="2017" name="Nat. Ecol. Evol.">
        <title>Scallop genome provides insights into evolution of bilaterian karyotype and development.</title>
        <authorList>
            <person name="Wang S."/>
            <person name="Zhang J."/>
            <person name="Jiao W."/>
            <person name="Li J."/>
            <person name="Xun X."/>
            <person name="Sun Y."/>
            <person name="Guo X."/>
            <person name="Huan P."/>
            <person name="Dong B."/>
            <person name="Zhang L."/>
            <person name="Hu X."/>
            <person name="Sun X."/>
            <person name="Wang J."/>
            <person name="Zhao C."/>
            <person name="Wang Y."/>
            <person name="Wang D."/>
            <person name="Huang X."/>
            <person name="Wang R."/>
            <person name="Lv J."/>
            <person name="Li Y."/>
            <person name="Zhang Z."/>
            <person name="Liu B."/>
            <person name="Lu W."/>
            <person name="Hui Y."/>
            <person name="Liang J."/>
            <person name="Zhou Z."/>
            <person name="Hou R."/>
            <person name="Li X."/>
            <person name="Liu Y."/>
            <person name="Li H."/>
            <person name="Ning X."/>
            <person name="Lin Y."/>
            <person name="Zhao L."/>
            <person name="Xing Q."/>
            <person name="Dou J."/>
            <person name="Li Y."/>
            <person name="Mao J."/>
            <person name="Guo H."/>
            <person name="Dou H."/>
            <person name="Li T."/>
            <person name="Mu C."/>
            <person name="Jiang W."/>
            <person name="Fu Q."/>
            <person name="Fu X."/>
            <person name="Miao Y."/>
            <person name="Liu J."/>
            <person name="Yu Q."/>
            <person name="Li R."/>
            <person name="Liao H."/>
            <person name="Li X."/>
            <person name="Kong Y."/>
            <person name="Jiang Z."/>
            <person name="Chourrout D."/>
            <person name="Li R."/>
            <person name="Bao Z."/>
        </authorList>
    </citation>
    <scope>NUCLEOTIDE SEQUENCE [LARGE SCALE GENOMIC DNA]</scope>
    <source>
        <strain evidence="20 21">PY_sf001</strain>
    </source>
</reference>
<dbReference type="GO" id="GO:0003684">
    <property type="term" value="F:damaged DNA binding"/>
    <property type="evidence" value="ECO:0007669"/>
    <property type="project" value="TreeGrafter"/>
</dbReference>
<dbReference type="PANTHER" id="PTHR23240:SF26">
    <property type="entry name" value="5' EXONUCLEASE APOLLO"/>
    <property type="match status" value="1"/>
</dbReference>
<evidence type="ECO:0000256" key="2">
    <source>
        <dbReference type="ARBA" id="ARBA00004123"/>
    </source>
</evidence>
<keyword evidence="7" id="KW-0540">Nuclease</keyword>
<comment type="subcellular location">
    <subcellularLocation>
        <location evidence="3">Chromosome</location>
        <location evidence="3">Telomere</location>
    </subcellularLocation>
    <subcellularLocation>
        <location evidence="2">Nucleus</location>
    </subcellularLocation>
</comment>
<dbReference type="CDD" id="cd16273">
    <property type="entry name" value="SNM1A-1C-like_MBL-fold"/>
    <property type="match status" value="1"/>
</dbReference>
<feature type="compositionally biased region" description="Basic residues" evidence="17">
    <location>
        <begin position="366"/>
        <end position="375"/>
    </location>
</feature>
<evidence type="ECO:0000256" key="14">
    <source>
        <dbReference type="ARBA" id="ARBA00039555"/>
    </source>
</evidence>
<name>A0A210PG89_MIZYE</name>
<keyword evidence="6" id="KW-0158">Chromosome</keyword>
<keyword evidence="11" id="KW-0779">Telomere</keyword>
<keyword evidence="12" id="KW-0234">DNA repair</keyword>
<dbReference type="Pfam" id="PF12706">
    <property type="entry name" value="Lactamase_B_2"/>
    <property type="match status" value="1"/>
</dbReference>
<dbReference type="PANTHER" id="PTHR23240">
    <property type="entry name" value="DNA CROSS-LINK REPAIR PROTEIN PSO2/SNM1-RELATED"/>
    <property type="match status" value="1"/>
</dbReference>
<comment type="catalytic activity">
    <reaction evidence="1">
        <text>a beta-lactam + H2O = a substituted beta-amino acid</text>
        <dbReference type="Rhea" id="RHEA:20401"/>
        <dbReference type="ChEBI" id="CHEBI:15377"/>
        <dbReference type="ChEBI" id="CHEBI:35627"/>
        <dbReference type="ChEBI" id="CHEBI:140347"/>
        <dbReference type="EC" id="3.5.2.6"/>
    </reaction>
</comment>
<dbReference type="Gene3D" id="3.60.15.10">
    <property type="entry name" value="Ribonuclease Z/Hydroxyacylglutathione hydrolase-like"/>
    <property type="match status" value="1"/>
</dbReference>
<feature type="region of interest" description="Disordered" evidence="17">
    <location>
        <begin position="350"/>
        <end position="375"/>
    </location>
</feature>
<evidence type="ECO:0000256" key="6">
    <source>
        <dbReference type="ARBA" id="ARBA00022454"/>
    </source>
</evidence>
<keyword evidence="10 20" id="KW-0269">Exonuclease</keyword>
<feature type="domain" description="DNA repair metallo-beta-lactamase" evidence="18">
    <location>
        <begin position="217"/>
        <end position="304"/>
    </location>
</feature>
<evidence type="ECO:0000256" key="5">
    <source>
        <dbReference type="ARBA" id="ARBA00012865"/>
    </source>
</evidence>
<protein>
    <recommendedName>
        <fullName evidence="14">5' exonuclease Apollo</fullName>
        <ecNumber evidence="5">3.5.2.6</ecNumber>
    </recommendedName>
    <alternativeName>
        <fullName evidence="15">DNA cross-link repair 1B protein</fullName>
    </alternativeName>
    <alternativeName>
        <fullName evidence="16">SNM1 homolog B</fullName>
    </alternativeName>
</protein>
<feature type="region of interest" description="Disordered" evidence="17">
    <location>
        <begin position="400"/>
        <end position="448"/>
    </location>
</feature>
<evidence type="ECO:0000256" key="17">
    <source>
        <dbReference type="SAM" id="MobiDB-lite"/>
    </source>
</evidence>